<feature type="domain" description="ArnT-like N-terminal" evidence="12">
    <location>
        <begin position="163"/>
        <end position="294"/>
    </location>
</feature>
<keyword evidence="5 10" id="KW-0808">Transferase</keyword>
<comment type="caution">
    <text evidence="14">The sequence shown here is derived from an EMBL/GenBank/DDBJ whole genome shotgun (WGS) entry which is preliminary data.</text>
</comment>
<evidence type="ECO:0000256" key="2">
    <source>
        <dbReference type="ARBA" id="ARBA00004922"/>
    </source>
</evidence>
<dbReference type="Pfam" id="PF16192">
    <property type="entry name" value="PMT_4TMC"/>
    <property type="match status" value="1"/>
</dbReference>
<dbReference type="UniPathway" id="UPA00378"/>
<evidence type="ECO:0000256" key="4">
    <source>
        <dbReference type="ARBA" id="ARBA00022676"/>
    </source>
</evidence>
<keyword evidence="7 10" id="KW-1133">Transmembrane helix</keyword>
<comment type="subcellular location">
    <subcellularLocation>
        <location evidence="10">Cell membrane</location>
    </subcellularLocation>
    <subcellularLocation>
        <location evidence="1">Endomembrane system</location>
        <topology evidence="1">Multi-pass membrane protein</topology>
    </subcellularLocation>
</comment>
<sequence>MASTGEHTSPLDPVQEAASAGHAPQGAPAGSTETAEVAPSPRHAVAGPATTWLASLVPPHGSAADRRLALPLTALVGALAAALRLPGLDRPGVLVFDETYYVKDAWSLVSLGYEGEWPDGADAAFEAGDVDGFDERGSYVVHPPVGKLLIGAGMRLVGAGTPIGWRLATAVAGVVAVLVLVRVGRRLLRSTWAGAAAALLLAVDGSAIAHSRTALLDGLLMTLLLGAFAALVADRDAAAALLARRTGPPRAPTTLGPGLGVRPWRLVAGLLLGLAVGTKWSALFFVAALGLLSVGWDALARRRAGVRSWWAGALVRDAPVAFASLVGLAAVVYVASWTGWLRTTGGYGRTWAGDHPGEGVTWLPEGLRSLWKYHQDMWGFHTGLTAEHPYAAHPAGWLLQLRPTTFFYESPEPAQQWCAADRCSQTVTSLGNPVLWWLAAAAVLVCAWWVVRRRDEVALAALAGIAAGWLPWFAYAHRTIFTFYAVVVLPWLVLCLVHVAREATRARGPADGPLGARTAHVTHADADPPLVRRAVVVGLLVVVLGVSAWFLPLWTGQVVPFRFWQLHMWLPGWV</sequence>
<dbReference type="Pfam" id="PF02366">
    <property type="entry name" value="PMT"/>
    <property type="match status" value="1"/>
</dbReference>
<evidence type="ECO:0000313" key="14">
    <source>
        <dbReference type="EMBL" id="KGM11056.1"/>
    </source>
</evidence>
<dbReference type="GO" id="GO:0004169">
    <property type="term" value="F:dolichyl-phosphate-mannose-protein mannosyltransferase activity"/>
    <property type="evidence" value="ECO:0007669"/>
    <property type="project" value="UniProtKB-UniRule"/>
</dbReference>
<keyword evidence="8 10" id="KW-0472">Membrane</keyword>
<evidence type="ECO:0000259" key="12">
    <source>
        <dbReference type="Pfam" id="PF02366"/>
    </source>
</evidence>
<feature type="transmembrane region" description="Helical" evidence="10">
    <location>
        <begin position="534"/>
        <end position="554"/>
    </location>
</feature>
<accession>A0A0A0BSW8</accession>
<feature type="transmembrane region" description="Helical" evidence="10">
    <location>
        <begin position="458"/>
        <end position="475"/>
    </location>
</feature>
<organism evidence="14 15">
    <name type="scientific">Cellulomonas carbonis T26</name>
    <dbReference type="NCBI Taxonomy" id="947969"/>
    <lineage>
        <taxon>Bacteria</taxon>
        <taxon>Bacillati</taxon>
        <taxon>Actinomycetota</taxon>
        <taxon>Actinomycetes</taxon>
        <taxon>Micrococcales</taxon>
        <taxon>Cellulomonadaceae</taxon>
        <taxon>Cellulomonas</taxon>
    </lineage>
</organism>
<dbReference type="Proteomes" id="UP000029839">
    <property type="component" value="Unassembled WGS sequence"/>
</dbReference>
<evidence type="ECO:0000256" key="3">
    <source>
        <dbReference type="ARBA" id="ARBA00007222"/>
    </source>
</evidence>
<dbReference type="GO" id="GO:0005886">
    <property type="term" value="C:plasma membrane"/>
    <property type="evidence" value="ECO:0007669"/>
    <property type="project" value="UniProtKB-SubCell"/>
</dbReference>
<feature type="region of interest" description="Disordered" evidence="11">
    <location>
        <begin position="1"/>
        <end position="41"/>
    </location>
</feature>
<reference evidence="14 15" key="2">
    <citation type="journal article" date="2015" name="Stand. Genomic Sci.">
        <title>Draft genome sequence of Cellulomonas carbonis T26(T) and comparative analysis of six Cellulomonas genomes.</title>
        <authorList>
            <person name="Zhuang W."/>
            <person name="Zhang S."/>
            <person name="Xia X."/>
            <person name="Wang G."/>
        </authorList>
    </citation>
    <scope>NUCLEOTIDE SEQUENCE [LARGE SCALE GENOMIC DNA]</scope>
    <source>
        <strain evidence="14 15">T26</strain>
    </source>
</reference>
<evidence type="ECO:0000259" key="13">
    <source>
        <dbReference type="Pfam" id="PF16192"/>
    </source>
</evidence>
<dbReference type="InterPro" id="IPR032421">
    <property type="entry name" value="PMT_4TMC"/>
</dbReference>
<feature type="transmembrane region" description="Helical" evidence="10">
    <location>
        <begin position="280"/>
        <end position="299"/>
    </location>
</feature>
<evidence type="ECO:0000256" key="6">
    <source>
        <dbReference type="ARBA" id="ARBA00022692"/>
    </source>
</evidence>
<feature type="domain" description="Protein O-mannosyl-transferase C-terminal four TM" evidence="13">
    <location>
        <begin position="368"/>
        <end position="573"/>
    </location>
</feature>
<evidence type="ECO:0000256" key="8">
    <source>
        <dbReference type="ARBA" id="ARBA00023136"/>
    </source>
</evidence>
<evidence type="ECO:0000256" key="10">
    <source>
        <dbReference type="RuleBase" id="RU367007"/>
    </source>
</evidence>
<evidence type="ECO:0000256" key="1">
    <source>
        <dbReference type="ARBA" id="ARBA00004127"/>
    </source>
</evidence>
<comment type="similarity">
    <text evidence="3 10">Belongs to the glycosyltransferase 39 family.</text>
</comment>
<feature type="transmembrane region" description="Helical" evidence="10">
    <location>
        <begin position="434"/>
        <end position="451"/>
    </location>
</feature>
<dbReference type="PANTHER" id="PTHR10050:SF46">
    <property type="entry name" value="PROTEIN O-MANNOSYL-TRANSFERASE 2"/>
    <property type="match status" value="1"/>
</dbReference>
<protein>
    <recommendedName>
        <fullName evidence="9 10">Polyprenol-phosphate-mannose--protein mannosyltransferase</fullName>
        <ecNumber evidence="10">2.4.1.-</ecNumber>
    </recommendedName>
</protein>
<feature type="transmembrane region" description="Helical" evidence="10">
    <location>
        <begin position="215"/>
        <end position="233"/>
    </location>
</feature>
<dbReference type="EMBL" id="AXCY01000031">
    <property type="protein sequence ID" value="KGM11056.1"/>
    <property type="molecule type" value="Genomic_DNA"/>
</dbReference>
<keyword evidence="4 10" id="KW-0328">Glycosyltransferase</keyword>
<dbReference type="OrthoDB" id="9776737at2"/>
<evidence type="ECO:0000256" key="5">
    <source>
        <dbReference type="ARBA" id="ARBA00022679"/>
    </source>
</evidence>
<reference evidence="14 15" key="1">
    <citation type="submission" date="2013-08" db="EMBL/GenBank/DDBJ databases">
        <title>Genome sequencing of Cellulomonas carbonis T26.</title>
        <authorList>
            <person name="Chen F."/>
            <person name="Li Y."/>
            <person name="Wang G."/>
        </authorList>
    </citation>
    <scope>NUCLEOTIDE SEQUENCE [LARGE SCALE GENOMIC DNA]</scope>
    <source>
        <strain evidence="14 15">T26</strain>
    </source>
</reference>
<evidence type="ECO:0000256" key="9">
    <source>
        <dbReference type="ARBA" id="ARBA00093617"/>
    </source>
</evidence>
<keyword evidence="15" id="KW-1185">Reference proteome</keyword>
<dbReference type="GO" id="GO:0012505">
    <property type="term" value="C:endomembrane system"/>
    <property type="evidence" value="ECO:0007669"/>
    <property type="project" value="UniProtKB-SubCell"/>
</dbReference>
<keyword evidence="6 10" id="KW-0812">Transmembrane</keyword>
<dbReference type="InterPro" id="IPR003342">
    <property type="entry name" value="ArnT-like_N"/>
</dbReference>
<evidence type="ECO:0000256" key="7">
    <source>
        <dbReference type="ARBA" id="ARBA00022989"/>
    </source>
</evidence>
<evidence type="ECO:0000256" key="11">
    <source>
        <dbReference type="SAM" id="MobiDB-lite"/>
    </source>
</evidence>
<feature type="transmembrane region" description="Helical" evidence="10">
    <location>
        <begin position="320"/>
        <end position="340"/>
    </location>
</feature>
<dbReference type="EC" id="2.4.1.-" evidence="10"/>
<feature type="transmembrane region" description="Helical" evidence="10">
    <location>
        <begin position="481"/>
        <end position="500"/>
    </location>
</feature>
<evidence type="ECO:0000313" key="15">
    <source>
        <dbReference type="Proteomes" id="UP000029839"/>
    </source>
</evidence>
<keyword evidence="10" id="KW-1003">Cell membrane</keyword>
<gene>
    <name evidence="14" type="ORF">N868_12380</name>
</gene>
<dbReference type="PANTHER" id="PTHR10050">
    <property type="entry name" value="DOLICHYL-PHOSPHATE-MANNOSE--PROTEIN MANNOSYLTRANSFERASE"/>
    <property type="match status" value="1"/>
</dbReference>
<dbReference type="RefSeq" id="WP_052426127.1">
    <property type="nucleotide sequence ID" value="NZ_AXCY01000031.1"/>
</dbReference>
<proteinExistence type="inferred from homology"/>
<name>A0A0A0BSW8_9CELL</name>
<dbReference type="AlphaFoldDB" id="A0A0A0BSW8"/>
<comment type="function">
    <text evidence="10">Protein O-mannosyltransferase that catalyzes the transfer of a single mannose residue from a polyprenol phospho-mannosyl lipidic donor to the hydroxyl group of selected serine and threonine residues in acceptor proteins.</text>
</comment>
<dbReference type="InterPro" id="IPR027005">
    <property type="entry name" value="PMT-like"/>
</dbReference>
<feature type="transmembrane region" description="Helical" evidence="10">
    <location>
        <begin position="163"/>
        <end position="183"/>
    </location>
</feature>
<comment type="pathway">
    <text evidence="2 10">Protein modification; protein glycosylation.</text>
</comment>